<name>A0A1I0VY88_9CELL</name>
<dbReference type="InterPro" id="IPR007076">
    <property type="entry name" value="TfoX_N"/>
</dbReference>
<keyword evidence="3" id="KW-1185">Reference proteome</keyword>
<dbReference type="RefSeq" id="WP_090030613.1">
    <property type="nucleotide sequence ID" value="NZ_BONM01000001.1"/>
</dbReference>
<protein>
    <submittedName>
        <fullName evidence="2">Transcriptional regulator of competence genes, TfoX/Sxy family</fullName>
    </submittedName>
</protein>
<evidence type="ECO:0000313" key="2">
    <source>
        <dbReference type="EMBL" id="SFA81254.1"/>
    </source>
</evidence>
<dbReference type="SUPFAM" id="SSF159894">
    <property type="entry name" value="YgaC/TfoX-N like"/>
    <property type="match status" value="1"/>
</dbReference>
<evidence type="ECO:0000313" key="3">
    <source>
        <dbReference type="Proteomes" id="UP000199012"/>
    </source>
</evidence>
<dbReference type="AlphaFoldDB" id="A0A1I0VY88"/>
<sequence>MAGGRGTGTSGSAPRDGLLARVDALTAHHEDRETKRMFGGTAVMLDGVMAVAVMRDGLLVRVDPSQGPGLLREPGVEPFVMGGQEGSPGWVRVLAEVLEDDDELEEWVDRGVARARVLGALPDAGTRARRRRAARS</sequence>
<dbReference type="Gene3D" id="3.30.1460.30">
    <property type="entry name" value="YgaC/TfoX-N like chaperone"/>
    <property type="match status" value="1"/>
</dbReference>
<evidence type="ECO:0000259" key="1">
    <source>
        <dbReference type="Pfam" id="PF04993"/>
    </source>
</evidence>
<dbReference type="EMBL" id="FOKA01000002">
    <property type="protein sequence ID" value="SFA81254.1"/>
    <property type="molecule type" value="Genomic_DNA"/>
</dbReference>
<feature type="domain" description="TfoX N-terminal" evidence="1">
    <location>
        <begin position="27"/>
        <end position="114"/>
    </location>
</feature>
<accession>A0A1I0VY88</accession>
<dbReference type="Proteomes" id="UP000199012">
    <property type="component" value="Unassembled WGS sequence"/>
</dbReference>
<organism evidence="2 3">
    <name type="scientific">Cellulomonas marina</name>
    <dbReference type="NCBI Taxonomy" id="988821"/>
    <lineage>
        <taxon>Bacteria</taxon>
        <taxon>Bacillati</taxon>
        <taxon>Actinomycetota</taxon>
        <taxon>Actinomycetes</taxon>
        <taxon>Micrococcales</taxon>
        <taxon>Cellulomonadaceae</taxon>
        <taxon>Cellulomonas</taxon>
    </lineage>
</organism>
<reference evidence="3" key="1">
    <citation type="submission" date="2016-10" db="EMBL/GenBank/DDBJ databases">
        <authorList>
            <person name="Varghese N."/>
            <person name="Submissions S."/>
        </authorList>
    </citation>
    <scope>NUCLEOTIDE SEQUENCE [LARGE SCALE GENOMIC DNA]</scope>
    <source>
        <strain evidence="3">CGMCC 4.6945</strain>
    </source>
</reference>
<proteinExistence type="predicted"/>
<dbReference type="OrthoDB" id="214902at2"/>
<dbReference type="STRING" id="988821.SAMN05421867_10241"/>
<dbReference type="Pfam" id="PF04993">
    <property type="entry name" value="TfoX_N"/>
    <property type="match status" value="1"/>
</dbReference>
<gene>
    <name evidence="2" type="ORF">SAMN05421867_10241</name>
</gene>